<dbReference type="AlphaFoldDB" id="A0A2T0VRT5"/>
<sequence>MQKKIDKLIDVIIKENLTNILALSDYVAENAEKLQIDKKEMKEVVMQDAEYFYLYFEANRQMSERRMAQEKQEK</sequence>
<dbReference type="InterPro" id="IPR041919">
    <property type="entry name" value="Plasmid_rep_C_sf"/>
</dbReference>
<keyword evidence="2" id="KW-1185">Reference proteome</keyword>
<evidence type="ECO:0000313" key="2">
    <source>
        <dbReference type="Proteomes" id="UP000238205"/>
    </source>
</evidence>
<dbReference type="RefSeq" id="WP_106196459.1">
    <property type="nucleotide sequence ID" value="NZ_PVTO01000056.1"/>
</dbReference>
<dbReference type="EMBL" id="PVTO01000056">
    <property type="protein sequence ID" value="PRY73336.1"/>
    <property type="molecule type" value="Genomic_DNA"/>
</dbReference>
<evidence type="ECO:0000313" key="1">
    <source>
        <dbReference type="EMBL" id="PRY73336.1"/>
    </source>
</evidence>
<protein>
    <submittedName>
        <fullName evidence="1">Uncharacterized protein</fullName>
    </submittedName>
</protein>
<proteinExistence type="predicted"/>
<dbReference type="Gene3D" id="1.10.10.1480">
    <property type="entry name" value="Plasmid replication protein"/>
    <property type="match status" value="1"/>
</dbReference>
<reference evidence="1 2" key="1">
    <citation type="submission" date="2018-03" db="EMBL/GenBank/DDBJ databases">
        <title>Genomic Encyclopedia of Archaeal and Bacterial Type Strains, Phase II (KMG-II): from individual species to whole genera.</title>
        <authorList>
            <person name="Goeker M."/>
        </authorList>
    </citation>
    <scope>NUCLEOTIDE SEQUENCE [LARGE SCALE GENOMIC DNA]</scope>
    <source>
        <strain evidence="1 2">DSM 13175</strain>
    </source>
</reference>
<organism evidence="1 2">
    <name type="scientific">Alkalibacterium olivapovliticus</name>
    <dbReference type="NCBI Taxonomy" id="99907"/>
    <lineage>
        <taxon>Bacteria</taxon>
        <taxon>Bacillati</taxon>
        <taxon>Bacillota</taxon>
        <taxon>Bacilli</taxon>
        <taxon>Lactobacillales</taxon>
        <taxon>Carnobacteriaceae</taxon>
        <taxon>Alkalibacterium</taxon>
    </lineage>
</organism>
<comment type="caution">
    <text evidence="1">The sequence shown here is derived from an EMBL/GenBank/DDBJ whole genome shotgun (WGS) entry which is preliminary data.</text>
</comment>
<gene>
    <name evidence="1" type="ORF">CLV38_1561</name>
</gene>
<name>A0A2T0VRT5_9LACT</name>
<dbReference type="Proteomes" id="UP000238205">
    <property type="component" value="Unassembled WGS sequence"/>
</dbReference>
<accession>A0A2T0VRT5</accession>